<protein>
    <recommendedName>
        <fullName evidence="4">DNA primase</fullName>
    </recommendedName>
</protein>
<organism evidence="2 3">
    <name type="scientific">Dehalobacterium formicoaceticum</name>
    <dbReference type="NCBI Taxonomy" id="51515"/>
    <lineage>
        <taxon>Bacteria</taxon>
        <taxon>Bacillati</taxon>
        <taxon>Bacillota</taxon>
        <taxon>Clostridia</taxon>
        <taxon>Eubacteriales</taxon>
        <taxon>Peptococcaceae</taxon>
        <taxon>Dehalobacterium</taxon>
    </lineage>
</organism>
<feature type="region of interest" description="Disordered" evidence="1">
    <location>
        <begin position="1"/>
        <end position="53"/>
    </location>
</feature>
<dbReference type="Proteomes" id="UP001524944">
    <property type="component" value="Unassembled WGS sequence"/>
</dbReference>
<evidence type="ECO:0000256" key="1">
    <source>
        <dbReference type="SAM" id="MobiDB-lite"/>
    </source>
</evidence>
<gene>
    <name evidence="2" type="ORF">NVS47_06065</name>
</gene>
<feature type="compositionally biased region" description="Basic and acidic residues" evidence="1">
    <location>
        <begin position="1"/>
        <end position="18"/>
    </location>
</feature>
<evidence type="ECO:0000313" key="2">
    <source>
        <dbReference type="EMBL" id="MCR6545083.1"/>
    </source>
</evidence>
<dbReference type="EMBL" id="JANPWE010000002">
    <property type="protein sequence ID" value="MCR6545083.1"/>
    <property type="molecule type" value="Genomic_DNA"/>
</dbReference>
<evidence type="ECO:0008006" key="4">
    <source>
        <dbReference type="Google" id="ProtNLM"/>
    </source>
</evidence>
<name>A0ABT1Y2I7_9FIRM</name>
<reference evidence="2 3" key="1">
    <citation type="submission" date="2022-08" db="EMBL/GenBank/DDBJ databases">
        <title>Proteogenomics of the novel Dehalobacterium formicoaceticum strain EZ94 highlights a key role of methyltransferases during anaerobic dichloromethane degradation.</title>
        <authorList>
            <person name="Wasmund K."/>
        </authorList>
    </citation>
    <scope>NUCLEOTIDE SEQUENCE [LARGE SCALE GENOMIC DNA]</scope>
    <source>
        <strain evidence="2 3">EZ94</strain>
    </source>
</reference>
<proteinExistence type="predicted"/>
<sequence length="53" mass="5911">MTDKTREIMQRIIDEKKQKSASQGLNKRAPASIGSNQPGIKKKKPKKGGLFDK</sequence>
<evidence type="ECO:0000313" key="3">
    <source>
        <dbReference type="Proteomes" id="UP001524944"/>
    </source>
</evidence>
<keyword evidence="3" id="KW-1185">Reference proteome</keyword>
<comment type="caution">
    <text evidence="2">The sequence shown here is derived from an EMBL/GenBank/DDBJ whole genome shotgun (WGS) entry which is preliminary data.</text>
</comment>
<dbReference type="RefSeq" id="WP_157677259.1">
    <property type="nucleotide sequence ID" value="NZ_CP022121.1"/>
</dbReference>
<accession>A0ABT1Y2I7</accession>